<organism evidence="2 3">
    <name type="scientific">Molorchus minor</name>
    <dbReference type="NCBI Taxonomy" id="1323400"/>
    <lineage>
        <taxon>Eukaryota</taxon>
        <taxon>Metazoa</taxon>
        <taxon>Ecdysozoa</taxon>
        <taxon>Arthropoda</taxon>
        <taxon>Hexapoda</taxon>
        <taxon>Insecta</taxon>
        <taxon>Pterygota</taxon>
        <taxon>Neoptera</taxon>
        <taxon>Endopterygota</taxon>
        <taxon>Coleoptera</taxon>
        <taxon>Polyphaga</taxon>
        <taxon>Cucujiformia</taxon>
        <taxon>Chrysomeloidea</taxon>
        <taxon>Cerambycidae</taxon>
        <taxon>Lamiinae</taxon>
        <taxon>Monochamini</taxon>
        <taxon>Molorchus</taxon>
    </lineage>
</organism>
<evidence type="ECO:0000256" key="1">
    <source>
        <dbReference type="SAM" id="MobiDB-lite"/>
    </source>
</evidence>
<accession>A0ABQ9JCQ8</accession>
<evidence type="ECO:0000313" key="3">
    <source>
        <dbReference type="Proteomes" id="UP001162164"/>
    </source>
</evidence>
<evidence type="ECO:0000313" key="2">
    <source>
        <dbReference type="EMBL" id="KAJ8975934.1"/>
    </source>
</evidence>
<gene>
    <name evidence="2" type="ORF">NQ317_014894</name>
</gene>
<feature type="region of interest" description="Disordered" evidence="1">
    <location>
        <begin position="58"/>
        <end position="100"/>
    </location>
</feature>
<reference evidence="2" key="1">
    <citation type="journal article" date="2023" name="Insect Mol. Biol.">
        <title>Genome sequencing provides insights into the evolution of gene families encoding plant cell wall-degrading enzymes in longhorned beetles.</title>
        <authorList>
            <person name="Shin N.R."/>
            <person name="Okamura Y."/>
            <person name="Kirsch R."/>
            <person name="Pauchet Y."/>
        </authorList>
    </citation>
    <scope>NUCLEOTIDE SEQUENCE</scope>
    <source>
        <strain evidence="2">MMC_N1</strain>
    </source>
</reference>
<protein>
    <submittedName>
        <fullName evidence="2">Uncharacterized protein</fullName>
    </submittedName>
</protein>
<proteinExistence type="predicted"/>
<comment type="caution">
    <text evidence="2">The sequence shown here is derived from an EMBL/GenBank/DDBJ whole genome shotgun (WGS) entry which is preliminary data.</text>
</comment>
<keyword evidence="3" id="KW-1185">Reference proteome</keyword>
<dbReference type="EMBL" id="JAPWTJ010000748">
    <property type="protein sequence ID" value="KAJ8975934.1"/>
    <property type="molecule type" value="Genomic_DNA"/>
</dbReference>
<dbReference type="Proteomes" id="UP001162164">
    <property type="component" value="Unassembled WGS sequence"/>
</dbReference>
<sequence>MELNDDITYAELSIANQQIPQVIYKQQCIPMSMVRRQEPTVYAQIDVKRMPHCMQPLSPPHPSSFQTLHHPHLPSFVPRPLREEPMMHDNAGSETPLLNPRDNGLQSLLDLNSTRTATITSTLPRTINATRF</sequence>
<name>A0ABQ9JCQ8_9CUCU</name>